<name>A0ABW5X5B6_9FLAO</name>
<dbReference type="Pfam" id="PF13525">
    <property type="entry name" value="YfiO"/>
    <property type="match status" value="1"/>
</dbReference>
<reference evidence="6" key="1">
    <citation type="journal article" date="2019" name="Int. J. Syst. Evol. Microbiol.">
        <title>The Global Catalogue of Microorganisms (GCM) 10K type strain sequencing project: providing services to taxonomists for standard genome sequencing and annotation.</title>
        <authorList>
            <consortium name="The Broad Institute Genomics Platform"/>
            <consortium name="The Broad Institute Genome Sequencing Center for Infectious Disease"/>
            <person name="Wu L."/>
            <person name="Ma J."/>
        </authorList>
    </citation>
    <scope>NUCLEOTIDE SEQUENCE [LARGE SCALE GENOMIC DNA]</scope>
    <source>
        <strain evidence="6">KCTC 52925</strain>
    </source>
</reference>
<dbReference type="InterPro" id="IPR039565">
    <property type="entry name" value="BamD-like"/>
</dbReference>
<keyword evidence="3" id="KW-0998">Cell outer membrane</keyword>
<evidence type="ECO:0000259" key="4">
    <source>
        <dbReference type="Pfam" id="PF13525"/>
    </source>
</evidence>
<evidence type="ECO:0000313" key="5">
    <source>
        <dbReference type="EMBL" id="MFD2833733.1"/>
    </source>
</evidence>
<feature type="domain" description="Outer membrane lipoprotein BamD-like" evidence="4">
    <location>
        <begin position="36"/>
        <end position="222"/>
    </location>
</feature>
<evidence type="ECO:0000256" key="2">
    <source>
        <dbReference type="ARBA" id="ARBA00023136"/>
    </source>
</evidence>
<dbReference type="Gene3D" id="1.25.40.10">
    <property type="entry name" value="Tetratricopeptide repeat domain"/>
    <property type="match status" value="1"/>
</dbReference>
<dbReference type="SUPFAM" id="SSF48452">
    <property type="entry name" value="TPR-like"/>
    <property type="match status" value="1"/>
</dbReference>
<keyword evidence="1" id="KW-0732">Signal</keyword>
<dbReference type="NCBIfam" id="TIGR03302">
    <property type="entry name" value="OM_YfiO"/>
    <property type="match status" value="1"/>
</dbReference>
<sequence>MKKGILILSVALMMLSCGEYQDVLKSKDSAVKYQMAEKLYTEGKAEEDKSKLRKALRLFEQIIPEFRGKPQGQRVVFLLADTYFLLGDYFLSPFEFERFNQLYPDSDKAEEAKFKEAASYYYRSPRFNLDQTDTDKAIEELQTYLNTYPEGENAELANTMATELRIKLEKKAYEIAKQYHHTEYYKAAIAAFNNFLADYPGSPFREAAYYYRAESAYLLAINSVPYLMETRLNEAKELYSTYNKYYPEGEYSAQTADYSADIDTRLQNF</sequence>
<comment type="caution">
    <text evidence="5">The sequence shown here is derived from an EMBL/GenBank/DDBJ whole genome shotgun (WGS) entry which is preliminary data.</text>
</comment>
<evidence type="ECO:0000256" key="3">
    <source>
        <dbReference type="ARBA" id="ARBA00023237"/>
    </source>
</evidence>
<gene>
    <name evidence="5" type="ORF">ACFSYS_10570</name>
</gene>
<dbReference type="Proteomes" id="UP001597438">
    <property type="component" value="Unassembled WGS sequence"/>
</dbReference>
<protein>
    <submittedName>
        <fullName evidence="5">Outer membrane protein assembly factor BamD</fullName>
    </submittedName>
</protein>
<evidence type="ECO:0000313" key="6">
    <source>
        <dbReference type="Proteomes" id="UP001597438"/>
    </source>
</evidence>
<dbReference type="RefSeq" id="WP_251742821.1">
    <property type="nucleotide sequence ID" value="NZ_JBHUOJ010000022.1"/>
</dbReference>
<dbReference type="InterPro" id="IPR011990">
    <property type="entry name" value="TPR-like_helical_dom_sf"/>
</dbReference>
<dbReference type="EMBL" id="JBHUOJ010000022">
    <property type="protein sequence ID" value="MFD2833733.1"/>
    <property type="molecule type" value="Genomic_DNA"/>
</dbReference>
<organism evidence="5 6">
    <name type="scientific">Christiangramia antarctica</name>
    <dbReference type="NCBI Taxonomy" id="2058158"/>
    <lineage>
        <taxon>Bacteria</taxon>
        <taxon>Pseudomonadati</taxon>
        <taxon>Bacteroidota</taxon>
        <taxon>Flavobacteriia</taxon>
        <taxon>Flavobacteriales</taxon>
        <taxon>Flavobacteriaceae</taxon>
        <taxon>Christiangramia</taxon>
    </lineage>
</organism>
<proteinExistence type="predicted"/>
<dbReference type="PROSITE" id="PS51257">
    <property type="entry name" value="PROKAR_LIPOPROTEIN"/>
    <property type="match status" value="1"/>
</dbReference>
<accession>A0ABW5X5B6</accession>
<keyword evidence="6" id="KW-1185">Reference proteome</keyword>
<keyword evidence="2" id="KW-0472">Membrane</keyword>
<evidence type="ECO:0000256" key="1">
    <source>
        <dbReference type="ARBA" id="ARBA00022729"/>
    </source>
</evidence>
<dbReference type="InterPro" id="IPR017689">
    <property type="entry name" value="BamD"/>
</dbReference>